<gene>
    <name evidence="10" type="ordered locus">Fraau_2058</name>
</gene>
<keyword evidence="10" id="KW-0282">Flagellum</keyword>
<keyword evidence="11" id="KW-1185">Reference proteome</keyword>
<evidence type="ECO:0000256" key="7">
    <source>
        <dbReference type="SAM" id="MobiDB-lite"/>
    </source>
</evidence>
<dbReference type="HOGENOM" id="CLU_123272_1_0_6"/>
<evidence type="ECO:0000256" key="6">
    <source>
        <dbReference type="RuleBase" id="RU362062"/>
    </source>
</evidence>
<dbReference type="RefSeq" id="WP_014403445.1">
    <property type="nucleotide sequence ID" value="NC_017033.1"/>
</dbReference>
<dbReference type="InterPro" id="IPR010930">
    <property type="entry name" value="Flg_bb/hook_C_dom"/>
</dbReference>
<dbReference type="InterPro" id="IPR001444">
    <property type="entry name" value="Flag_bb_rod_N"/>
</dbReference>
<dbReference type="eggNOG" id="COG1558">
    <property type="taxonomic scope" value="Bacteria"/>
</dbReference>
<dbReference type="Proteomes" id="UP000005234">
    <property type="component" value="Chromosome"/>
</dbReference>
<keyword evidence="4 6" id="KW-0975">Bacterial flagellum</keyword>
<dbReference type="Pfam" id="PF00460">
    <property type="entry name" value="Flg_bb_rod"/>
    <property type="match status" value="1"/>
</dbReference>
<comment type="subunit">
    <text evidence="5 6">The basal body constitutes a major portion of the flagellar organelle and consists of four rings (L,P,S, and M) mounted on a central rod. The rod consists of about 26 subunits of FlgG in the distal portion, and FlgB, FlgC and FlgF are thought to build up the proximal portion of the rod with about 6 subunits each.</text>
</comment>
<dbReference type="InterPro" id="IPR006299">
    <property type="entry name" value="FlgC"/>
</dbReference>
<dbReference type="KEGG" id="fau:Fraau_2058"/>
<dbReference type="PROSITE" id="PS00588">
    <property type="entry name" value="FLAGELLA_BB_ROD"/>
    <property type="match status" value="1"/>
</dbReference>
<feature type="region of interest" description="Disordered" evidence="7">
    <location>
        <begin position="73"/>
        <end position="94"/>
    </location>
</feature>
<comment type="subcellular location">
    <subcellularLocation>
        <location evidence="1 6">Bacterial flagellum basal body</location>
    </subcellularLocation>
</comment>
<reference evidence="10" key="1">
    <citation type="submission" date="2012-02" db="EMBL/GenBank/DDBJ databases">
        <title>The complete genome of Frateuria aurantia DSM 6220.</title>
        <authorList>
            <consortium name="US DOE Joint Genome Institute (JGI-PGF)"/>
            <person name="Lucas S."/>
            <person name="Copeland A."/>
            <person name="Lapidus A."/>
            <person name="Glavina del Rio T."/>
            <person name="Dalin E."/>
            <person name="Tice H."/>
            <person name="Bruce D."/>
            <person name="Goodwin L."/>
            <person name="Pitluck S."/>
            <person name="Peters L."/>
            <person name="Ovchinnikova G."/>
            <person name="Teshima H."/>
            <person name="Kyrpides N."/>
            <person name="Mavromatis K."/>
            <person name="Ivanova N."/>
            <person name="Brettin T."/>
            <person name="Detter J.C."/>
            <person name="Han C."/>
            <person name="Larimer F."/>
            <person name="Land M."/>
            <person name="Hauser L."/>
            <person name="Markowitz V."/>
            <person name="Cheng J.-F."/>
            <person name="Hugenholtz P."/>
            <person name="Woyke T."/>
            <person name="Wu D."/>
            <person name="Brambilla E."/>
            <person name="Klenk H.-P."/>
            <person name="Eisen J.A."/>
        </authorList>
    </citation>
    <scope>NUCLEOTIDE SEQUENCE</scope>
    <source>
        <strain evidence="10">DSM 6220</strain>
    </source>
</reference>
<evidence type="ECO:0000256" key="2">
    <source>
        <dbReference type="ARBA" id="ARBA00009677"/>
    </source>
</evidence>
<name>H8L2T3_FRAAD</name>
<evidence type="ECO:0000313" key="10">
    <source>
        <dbReference type="EMBL" id="AFC86442.1"/>
    </source>
</evidence>
<dbReference type="GO" id="GO:0071978">
    <property type="term" value="P:bacterial-type flagellum-dependent swarming motility"/>
    <property type="evidence" value="ECO:0007669"/>
    <property type="project" value="TreeGrafter"/>
</dbReference>
<evidence type="ECO:0000256" key="3">
    <source>
        <dbReference type="ARBA" id="ARBA00017941"/>
    </source>
</evidence>
<dbReference type="AlphaFoldDB" id="H8L2T3"/>
<evidence type="ECO:0000256" key="4">
    <source>
        <dbReference type="ARBA" id="ARBA00023143"/>
    </source>
</evidence>
<dbReference type="OrthoDB" id="9794148at2"/>
<feature type="domain" description="Flagellar basal body rod protein N-terminal" evidence="8">
    <location>
        <begin position="8"/>
        <end position="34"/>
    </location>
</feature>
<evidence type="ECO:0000259" key="9">
    <source>
        <dbReference type="Pfam" id="PF06429"/>
    </source>
</evidence>
<keyword evidence="10" id="KW-0969">Cilium</keyword>
<feature type="domain" description="Flagellar basal-body/hook protein C-terminal" evidence="9">
    <location>
        <begin position="100"/>
        <end position="144"/>
    </location>
</feature>
<protein>
    <recommendedName>
        <fullName evidence="3 6">Flagellar basal-body rod protein FlgC</fullName>
    </recommendedName>
</protein>
<dbReference type="STRING" id="767434.Fraau_2058"/>
<dbReference type="InterPro" id="IPR019776">
    <property type="entry name" value="Flagellar_basal_body_rod_CS"/>
</dbReference>
<evidence type="ECO:0000256" key="5">
    <source>
        <dbReference type="ARBA" id="ARBA00025933"/>
    </source>
</evidence>
<dbReference type="PANTHER" id="PTHR30435:SF2">
    <property type="entry name" value="FLAGELLAR BASAL-BODY ROD PROTEIN FLGC"/>
    <property type="match status" value="1"/>
</dbReference>
<evidence type="ECO:0000259" key="8">
    <source>
        <dbReference type="Pfam" id="PF00460"/>
    </source>
</evidence>
<dbReference type="NCBIfam" id="TIGR01395">
    <property type="entry name" value="FlgC"/>
    <property type="match status" value="1"/>
</dbReference>
<dbReference type="PANTHER" id="PTHR30435">
    <property type="entry name" value="FLAGELLAR PROTEIN"/>
    <property type="match status" value="1"/>
</dbReference>
<dbReference type="EMBL" id="CP003350">
    <property type="protein sequence ID" value="AFC86442.1"/>
    <property type="molecule type" value="Genomic_DNA"/>
</dbReference>
<comment type="similarity">
    <text evidence="2">Belongs to the flagella basal body rod proteins family.</text>
</comment>
<keyword evidence="10" id="KW-0966">Cell projection</keyword>
<sequence>MSMLSIFQISGSGMAAESLRLNTTASNLANADTVSNSPDTAYRAKEPLFATIKKAVTEAGGFPDTDADAASAGVRSLGISESNQPISSRYEPDNPLADESGFVYGSNVNPIDELVNMISASRSYQSNVEVMNNAKSLMLKTLTLGQ</sequence>
<dbReference type="GO" id="GO:0030694">
    <property type="term" value="C:bacterial-type flagellum basal body, rod"/>
    <property type="evidence" value="ECO:0007669"/>
    <property type="project" value="UniProtKB-UniRule"/>
</dbReference>
<proteinExistence type="inferred from homology"/>
<evidence type="ECO:0000313" key="11">
    <source>
        <dbReference type="Proteomes" id="UP000005234"/>
    </source>
</evidence>
<organism evidence="10 11">
    <name type="scientific">Frateuria aurantia (strain ATCC 33424 / DSM 6220 / KCTC 2777 / LMG 1558 / NBRC 3245 / NCIMB 13370)</name>
    <name type="common">Acetobacter aurantius</name>
    <dbReference type="NCBI Taxonomy" id="767434"/>
    <lineage>
        <taxon>Bacteria</taxon>
        <taxon>Pseudomonadati</taxon>
        <taxon>Pseudomonadota</taxon>
        <taxon>Gammaproteobacteria</taxon>
        <taxon>Lysobacterales</taxon>
        <taxon>Rhodanobacteraceae</taxon>
        <taxon>Frateuria</taxon>
    </lineage>
</organism>
<dbReference type="Pfam" id="PF06429">
    <property type="entry name" value="Flg_bbr_C"/>
    <property type="match status" value="1"/>
</dbReference>
<accession>H8L2T3</accession>
<evidence type="ECO:0000256" key="1">
    <source>
        <dbReference type="ARBA" id="ARBA00004117"/>
    </source>
</evidence>